<dbReference type="InterPro" id="IPR049718">
    <property type="entry name" value="AKO59007-like"/>
</dbReference>
<evidence type="ECO:0000313" key="1">
    <source>
        <dbReference type="EMBL" id="HIW02448.1"/>
    </source>
</evidence>
<dbReference type="EMBL" id="DXHS01000066">
    <property type="protein sequence ID" value="HIW02448.1"/>
    <property type="molecule type" value="Genomic_DNA"/>
</dbReference>
<dbReference type="NCBIfam" id="NF033394">
    <property type="entry name" value="capsid_maj_Podo"/>
    <property type="match status" value="1"/>
</dbReference>
<name>A0A9D1TR65_9FIRM</name>
<accession>A0A9D1TR65</accession>
<gene>
    <name evidence="1" type="ORF">H9892_03830</name>
</gene>
<dbReference type="Proteomes" id="UP000823990">
    <property type="component" value="Unassembled WGS sequence"/>
</dbReference>
<organism evidence="1 2">
    <name type="scientific">Candidatus Protoclostridium stercorigallinarum</name>
    <dbReference type="NCBI Taxonomy" id="2838741"/>
    <lineage>
        <taxon>Bacteria</taxon>
        <taxon>Bacillati</taxon>
        <taxon>Bacillota</taxon>
        <taxon>Clostridia</taxon>
        <taxon>Candidatus Protoclostridium</taxon>
    </lineage>
</organism>
<protein>
    <submittedName>
        <fullName evidence="1">Phage major capsid protein</fullName>
    </submittedName>
</protein>
<reference evidence="1" key="2">
    <citation type="submission" date="2021-04" db="EMBL/GenBank/DDBJ databases">
        <authorList>
            <person name="Gilroy R."/>
        </authorList>
    </citation>
    <scope>NUCLEOTIDE SEQUENCE</scope>
    <source>
        <strain evidence="1">12435</strain>
    </source>
</reference>
<sequence length="385" mass="41364">MVTITSAENALKSVYLGAVTELLNTKANPLLTRIEQTSADVWGKEVRKAVSLGINGGIGAGDEDGALPKAHGTNYLQFVSALKNLYGQIEISDKAIRASANDKGAFTDLLNAELDGLLKASRFNLGRMLYGDGTGKLAEVVEVTSGSTEVEVTDARNFVPGLVVDAYNAATARGTGITVTGVDYAASTITLSSVPSGLATGDALYVQGSKDKEITGLGAIFDTTRPLYGVDRSASPLLKPYVKSSVGAIDEITIQEAIDKLETQAGSTIDFIAVDGTAKYAYMDYMSQYKRNIDMMDITGGFRTMSFNGIPLVYDRFVPEGTMYLLDTSVFHLHRLCDWRFLETENGNVLRQNQGYPTYTATLVKYCELVCDRPNGQGRLSGISA</sequence>
<proteinExistence type="predicted"/>
<evidence type="ECO:0000313" key="2">
    <source>
        <dbReference type="Proteomes" id="UP000823990"/>
    </source>
</evidence>
<reference evidence="1" key="1">
    <citation type="journal article" date="2021" name="PeerJ">
        <title>Extensive microbial diversity within the chicken gut microbiome revealed by metagenomics and culture.</title>
        <authorList>
            <person name="Gilroy R."/>
            <person name="Ravi A."/>
            <person name="Getino M."/>
            <person name="Pursley I."/>
            <person name="Horton D.L."/>
            <person name="Alikhan N.F."/>
            <person name="Baker D."/>
            <person name="Gharbi K."/>
            <person name="Hall N."/>
            <person name="Watson M."/>
            <person name="Adriaenssens E.M."/>
            <person name="Foster-Nyarko E."/>
            <person name="Jarju S."/>
            <person name="Secka A."/>
            <person name="Antonio M."/>
            <person name="Oren A."/>
            <person name="Chaudhuri R.R."/>
            <person name="La Ragione R."/>
            <person name="Hildebrand F."/>
            <person name="Pallen M.J."/>
        </authorList>
    </citation>
    <scope>NUCLEOTIDE SEQUENCE</scope>
    <source>
        <strain evidence="1">12435</strain>
    </source>
</reference>
<dbReference type="AlphaFoldDB" id="A0A9D1TR65"/>
<comment type="caution">
    <text evidence="1">The sequence shown here is derived from an EMBL/GenBank/DDBJ whole genome shotgun (WGS) entry which is preliminary data.</text>
</comment>